<dbReference type="Proteomes" id="UP000189796">
    <property type="component" value="Chromosome I"/>
</dbReference>
<dbReference type="RefSeq" id="WP_154072018.1">
    <property type="nucleotide sequence ID" value="NZ_LT670817.1"/>
</dbReference>
<organism evidence="1 2">
    <name type="scientific">Bradyrhizobium erythrophlei</name>
    <dbReference type="NCBI Taxonomy" id="1437360"/>
    <lineage>
        <taxon>Bacteria</taxon>
        <taxon>Pseudomonadati</taxon>
        <taxon>Pseudomonadota</taxon>
        <taxon>Alphaproteobacteria</taxon>
        <taxon>Hyphomicrobiales</taxon>
        <taxon>Nitrobacteraceae</taxon>
        <taxon>Bradyrhizobium</taxon>
    </lineage>
</organism>
<accession>A0A1M5IMM8</accession>
<evidence type="ECO:0000313" key="1">
    <source>
        <dbReference type="EMBL" id="SHG29527.1"/>
    </source>
</evidence>
<reference evidence="1 2" key="1">
    <citation type="submission" date="2016-11" db="EMBL/GenBank/DDBJ databases">
        <authorList>
            <person name="Jaros S."/>
            <person name="Januszkiewicz K."/>
            <person name="Wedrychowicz H."/>
        </authorList>
    </citation>
    <scope>NUCLEOTIDE SEQUENCE [LARGE SCALE GENOMIC DNA]</scope>
    <source>
        <strain evidence="1 2">GAS138</strain>
    </source>
</reference>
<dbReference type="EMBL" id="LT670817">
    <property type="protein sequence ID" value="SHG29527.1"/>
    <property type="molecule type" value="Genomic_DNA"/>
</dbReference>
<dbReference type="AlphaFoldDB" id="A0A1M5IMM8"/>
<proteinExistence type="predicted"/>
<name>A0A1M5IMM8_9BRAD</name>
<gene>
    <name evidence="1" type="ORF">SAMN05443248_1049</name>
</gene>
<evidence type="ECO:0000313" key="2">
    <source>
        <dbReference type="Proteomes" id="UP000189796"/>
    </source>
</evidence>
<sequence>MGSQFTFGNESGEDIYTRAQIKGEICRHELSLRKIDEERQQLAEGLAKNDFLRRLIIRRRREAWLSVDRTKWRNRASRSMALR</sequence>
<protein>
    <submittedName>
        <fullName evidence="1">Uncharacterized protein</fullName>
    </submittedName>
</protein>